<gene>
    <name evidence="1" type="ORF">EGR_01002</name>
</gene>
<accession>W6UT66</accession>
<dbReference type="Proteomes" id="UP000019149">
    <property type="component" value="Unassembled WGS sequence"/>
</dbReference>
<dbReference type="GeneID" id="36336717"/>
<name>W6UT66_ECHGR</name>
<dbReference type="AlphaFoldDB" id="W6UT66"/>
<dbReference type="KEGG" id="egl:EGR_01002"/>
<organism evidence="1 2">
    <name type="scientific">Echinococcus granulosus</name>
    <name type="common">Hydatid tapeworm</name>
    <dbReference type="NCBI Taxonomy" id="6210"/>
    <lineage>
        <taxon>Eukaryota</taxon>
        <taxon>Metazoa</taxon>
        <taxon>Spiralia</taxon>
        <taxon>Lophotrochozoa</taxon>
        <taxon>Platyhelminthes</taxon>
        <taxon>Cestoda</taxon>
        <taxon>Eucestoda</taxon>
        <taxon>Cyclophyllidea</taxon>
        <taxon>Taeniidae</taxon>
        <taxon>Echinococcus</taxon>
        <taxon>Echinococcus granulosus group</taxon>
    </lineage>
</organism>
<dbReference type="EMBL" id="APAU02000003">
    <property type="protein sequence ID" value="EUB64458.1"/>
    <property type="molecule type" value="Genomic_DNA"/>
</dbReference>
<comment type="caution">
    <text evidence="1">The sequence shown here is derived from an EMBL/GenBank/DDBJ whole genome shotgun (WGS) entry which is preliminary data.</text>
</comment>
<evidence type="ECO:0000313" key="1">
    <source>
        <dbReference type="EMBL" id="EUB64458.1"/>
    </source>
</evidence>
<proteinExistence type="predicted"/>
<protein>
    <submittedName>
        <fullName evidence="1">Uncharacterized protein</fullName>
    </submittedName>
</protein>
<keyword evidence="2" id="KW-1185">Reference proteome</keyword>
<dbReference type="RefSeq" id="XP_024355654.1">
    <property type="nucleotide sequence ID" value="XM_024490251.1"/>
</dbReference>
<sequence>MRSLIVPAPQKHQQRMCRPSDDYNRALELHYAFTSPQAGLQLSDKSWNQTEVGNFAEIVEELKYPSIFLQCLCFHINYAETHQHKIKNLIEKERITSSIKLKIKKSSTIYLEPPITNYSS</sequence>
<reference evidence="1 2" key="1">
    <citation type="journal article" date="2013" name="Nat. Genet.">
        <title>The genome of the hydatid tapeworm Echinococcus granulosus.</title>
        <authorList>
            <person name="Zheng H."/>
            <person name="Zhang W."/>
            <person name="Zhang L."/>
            <person name="Zhang Z."/>
            <person name="Li J."/>
            <person name="Lu G."/>
            <person name="Zhu Y."/>
            <person name="Wang Y."/>
            <person name="Huang Y."/>
            <person name="Liu J."/>
            <person name="Kang H."/>
            <person name="Chen J."/>
            <person name="Wang L."/>
            <person name="Chen A."/>
            <person name="Yu S."/>
            <person name="Gao Z."/>
            <person name="Jin L."/>
            <person name="Gu W."/>
            <person name="Wang Z."/>
            <person name="Zhao L."/>
            <person name="Shi B."/>
            <person name="Wen H."/>
            <person name="Lin R."/>
            <person name="Jones M.K."/>
            <person name="Brejova B."/>
            <person name="Vinar T."/>
            <person name="Zhao G."/>
            <person name="McManus D.P."/>
            <person name="Chen Z."/>
            <person name="Zhou Y."/>
            <person name="Wang S."/>
        </authorList>
    </citation>
    <scope>NUCLEOTIDE SEQUENCE [LARGE SCALE GENOMIC DNA]</scope>
</reference>
<evidence type="ECO:0000313" key="2">
    <source>
        <dbReference type="Proteomes" id="UP000019149"/>
    </source>
</evidence>
<dbReference type="CTD" id="36336717"/>